<dbReference type="Gene3D" id="2.10.25.10">
    <property type="entry name" value="Laminin"/>
    <property type="match status" value="5"/>
</dbReference>
<dbReference type="OrthoDB" id="10022113at2759"/>
<accession>A0A2B4R6S9</accession>
<keyword evidence="2" id="KW-0732">Signal</keyword>
<organism evidence="7 8">
    <name type="scientific">Stylophora pistillata</name>
    <name type="common">Smooth cauliflower coral</name>
    <dbReference type="NCBI Taxonomy" id="50429"/>
    <lineage>
        <taxon>Eukaryota</taxon>
        <taxon>Metazoa</taxon>
        <taxon>Cnidaria</taxon>
        <taxon>Anthozoa</taxon>
        <taxon>Hexacorallia</taxon>
        <taxon>Scleractinia</taxon>
        <taxon>Astrocoeniina</taxon>
        <taxon>Pocilloporidae</taxon>
        <taxon>Stylophora</taxon>
    </lineage>
</organism>
<dbReference type="STRING" id="50429.A0A2B4R6S9"/>
<keyword evidence="1 5" id="KW-0245">EGF-like domain</keyword>
<dbReference type="SMART" id="SM00181">
    <property type="entry name" value="EGF"/>
    <property type="match status" value="4"/>
</dbReference>
<dbReference type="InterPro" id="IPR001881">
    <property type="entry name" value="EGF-like_Ca-bd_dom"/>
</dbReference>
<name>A0A2B4R6S9_STYPI</name>
<dbReference type="InterPro" id="IPR052235">
    <property type="entry name" value="Nephronectin_domain"/>
</dbReference>
<dbReference type="EMBL" id="LSMT01001002">
    <property type="protein sequence ID" value="PFX13341.1"/>
    <property type="molecule type" value="Genomic_DNA"/>
</dbReference>
<dbReference type="Proteomes" id="UP000225706">
    <property type="component" value="Unassembled WGS sequence"/>
</dbReference>
<dbReference type="InterPro" id="IPR018097">
    <property type="entry name" value="EGF_Ca-bd_CS"/>
</dbReference>
<dbReference type="GO" id="GO:0005509">
    <property type="term" value="F:calcium ion binding"/>
    <property type="evidence" value="ECO:0007669"/>
    <property type="project" value="InterPro"/>
</dbReference>
<dbReference type="FunFam" id="2.10.25.10:FF:000038">
    <property type="entry name" value="Fibrillin 2"/>
    <property type="match status" value="4"/>
</dbReference>
<dbReference type="PANTHER" id="PTHR24050">
    <property type="entry name" value="PA14 DOMAIN-CONTAINING PROTEIN"/>
    <property type="match status" value="1"/>
</dbReference>
<feature type="domain" description="EGF-like" evidence="6">
    <location>
        <begin position="137"/>
        <end position="178"/>
    </location>
</feature>
<comment type="caution">
    <text evidence="7">The sequence shown here is derived from an EMBL/GenBank/DDBJ whole genome shotgun (WGS) entry which is preliminary data.</text>
</comment>
<evidence type="ECO:0000313" key="8">
    <source>
        <dbReference type="Proteomes" id="UP000225706"/>
    </source>
</evidence>
<dbReference type="InterPro" id="IPR024731">
    <property type="entry name" value="NELL2-like_EGF"/>
</dbReference>
<feature type="domain" description="EGF-like" evidence="6">
    <location>
        <begin position="179"/>
        <end position="218"/>
    </location>
</feature>
<protein>
    <submittedName>
        <fullName evidence="7">Fibrillin-1</fullName>
    </submittedName>
</protein>
<dbReference type="Pfam" id="PF07645">
    <property type="entry name" value="EGF_CA"/>
    <property type="match status" value="4"/>
</dbReference>
<reference evidence="8" key="1">
    <citation type="journal article" date="2017" name="bioRxiv">
        <title>Comparative analysis of the genomes of Stylophora pistillata and Acropora digitifera provides evidence for extensive differences between species of corals.</title>
        <authorList>
            <person name="Voolstra C.R."/>
            <person name="Li Y."/>
            <person name="Liew Y.J."/>
            <person name="Baumgarten S."/>
            <person name="Zoccola D."/>
            <person name="Flot J.-F."/>
            <person name="Tambutte S."/>
            <person name="Allemand D."/>
            <person name="Aranda M."/>
        </authorList>
    </citation>
    <scope>NUCLEOTIDE SEQUENCE [LARGE SCALE GENOMIC DNA]</scope>
</reference>
<proteinExistence type="predicted"/>
<feature type="domain" description="EGF-like" evidence="6">
    <location>
        <begin position="53"/>
        <end position="94"/>
    </location>
</feature>
<dbReference type="PROSITE" id="PS01186">
    <property type="entry name" value="EGF_2"/>
    <property type="match status" value="3"/>
</dbReference>
<evidence type="ECO:0000256" key="3">
    <source>
        <dbReference type="ARBA" id="ARBA00022737"/>
    </source>
</evidence>
<keyword evidence="8" id="KW-1185">Reference proteome</keyword>
<sequence length="342" mass="36900">MGSFDGAETCELMGSFFQSQLQHLNINVGLYRDDRLAKSDAERKDFADIREQDIGECSQNSHNCSNIPATCNNKKGSFKCSCKPGFSGDGNNCTDIDECAENIHNCSKDNATCSNSKGSFNCSCNPAFSGDGYNCTDIDECPHNIHNCSDITATCSNTVGAFKCVCKPGFTGDEHSCTDIDECLQNHNCSENANCSNTKGSQNCSCYPGFSGYGHKCVDIDESSQNSHNCSYKTATCNNSEGSFKCICKPDSVVMDTTAQTSMSVLTIPITAARAAPLVQTLRDHSTALAILVSLEMDTPAKKLAFLSDLAKQISFIANEEVESFQNNQLSVKITPASTFRL</sequence>
<evidence type="ECO:0000256" key="5">
    <source>
        <dbReference type="PROSITE-ProRule" id="PRU00076"/>
    </source>
</evidence>
<dbReference type="CDD" id="cd00054">
    <property type="entry name" value="EGF_CA"/>
    <property type="match status" value="4"/>
</dbReference>
<dbReference type="InterPro" id="IPR009030">
    <property type="entry name" value="Growth_fac_rcpt_cys_sf"/>
</dbReference>
<feature type="domain" description="EGF-like" evidence="6">
    <location>
        <begin position="95"/>
        <end position="136"/>
    </location>
</feature>
<dbReference type="PROSITE" id="PS01187">
    <property type="entry name" value="EGF_CA"/>
    <property type="match status" value="1"/>
</dbReference>
<dbReference type="Pfam" id="PF12947">
    <property type="entry name" value="EGF_3"/>
    <property type="match status" value="1"/>
</dbReference>
<dbReference type="InterPro" id="IPR049883">
    <property type="entry name" value="NOTCH1_EGF-like"/>
</dbReference>
<dbReference type="InterPro" id="IPR000152">
    <property type="entry name" value="EGF-type_Asp/Asn_hydroxyl_site"/>
</dbReference>
<evidence type="ECO:0000256" key="2">
    <source>
        <dbReference type="ARBA" id="ARBA00022729"/>
    </source>
</evidence>
<dbReference type="InterPro" id="IPR000742">
    <property type="entry name" value="EGF"/>
</dbReference>
<dbReference type="SUPFAM" id="SSF57184">
    <property type="entry name" value="Growth factor receptor domain"/>
    <property type="match status" value="2"/>
</dbReference>
<gene>
    <name evidence="7" type="primary">FBN1</name>
    <name evidence="7" type="ORF">AWC38_SpisGene22579</name>
</gene>
<evidence type="ECO:0000313" key="7">
    <source>
        <dbReference type="EMBL" id="PFX13341.1"/>
    </source>
</evidence>
<dbReference type="PROSITE" id="PS50026">
    <property type="entry name" value="EGF_3"/>
    <property type="match status" value="4"/>
</dbReference>
<keyword evidence="3" id="KW-0677">Repeat</keyword>
<dbReference type="PROSITE" id="PS00010">
    <property type="entry name" value="ASX_HYDROXYL"/>
    <property type="match status" value="3"/>
</dbReference>
<evidence type="ECO:0000259" key="6">
    <source>
        <dbReference type="PROSITE" id="PS50026"/>
    </source>
</evidence>
<dbReference type="SMART" id="SM00179">
    <property type="entry name" value="EGF_CA"/>
    <property type="match status" value="5"/>
</dbReference>
<comment type="caution">
    <text evidence="5">Lacks conserved residue(s) required for the propagation of feature annotation.</text>
</comment>
<evidence type="ECO:0000256" key="1">
    <source>
        <dbReference type="ARBA" id="ARBA00022536"/>
    </source>
</evidence>
<dbReference type="PANTHER" id="PTHR24050:SF28">
    <property type="entry name" value="UROMODULIN-LIKE"/>
    <property type="match status" value="1"/>
</dbReference>
<evidence type="ECO:0000256" key="4">
    <source>
        <dbReference type="ARBA" id="ARBA00023157"/>
    </source>
</evidence>
<dbReference type="AlphaFoldDB" id="A0A2B4R6S9"/>
<keyword evidence="4" id="KW-1015">Disulfide bond</keyword>